<evidence type="ECO:0000256" key="3">
    <source>
        <dbReference type="ARBA" id="ARBA00022475"/>
    </source>
</evidence>
<dbReference type="GO" id="GO:0005886">
    <property type="term" value="C:plasma membrane"/>
    <property type="evidence" value="ECO:0007669"/>
    <property type="project" value="UniProtKB-SubCell"/>
</dbReference>
<reference evidence="9 12" key="1">
    <citation type="submission" date="2014-09" db="EMBL/GenBank/DDBJ databases">
        <title>Draft Genome Sequence of Porphyromonas macacae COT-192_OH2859.</title>
        <authorList>
            <person name="Wallis C."/>
            <person name="Deusch O."/>
            <person name="O'Flynn C."/>
            <person name="Davis I."/>
            <person name="Horsfall A."/>
            <person name="Kirkwood N."/>
            <person name="Harris S."/>
            <person name="Eisen J.A."/>
            <person name="Coil D.A."/>
            <person name="Darling A.E."/>
            <person name="Jospin G."/>
            <person name="Alexiev A."/>
        </authorList>
    </citation>
    <scope>NUCLEOTIDE SEQUENCE [LARGE SCALE GENOMIC DNA]</scope>
    <source>
        <strain evidence="12">COT-192 OH2859</strain>
        <strain evidence="9">COT-192_OH2859</strain>
    </source>
</reference>
<dbReference type="EMBL" id="UGTF01000002">
    <property type="protein sequence ID" value="SUB89386.1"/>
    <property type="molecule type" value="Genomic_DNA"/>
</dbReference>
<keyword evidence="3" id="KW-1003">Cell membrane</keyword>
<evidence type="ECO:0000256" key="4">
    <source>
        <dbReference type="ARBA" id="ARBA00022692"/>
    </source>
</evidence>
<dbReference type="OrthoDB" id="9811198at2"/>
<comment type="subcellular location">
    <subcellularLocation>
        <location evidence="1">Cell membrane</location>
        <topology evidence="1">Multi-pass membrane protein</topology>
    </subcellularLocation>
</comment>
<evidence type="ECO:0000259" key="8">
    <source>
        <dbReference type="Pfam" id="PF02308"/>
    </source>
</evidence>
<name>A0A0A2G9X3_9PORP</name>
<evidence type="ECO:0000256" key="5">
    <source>
        <dbReference type="ARBA" id="ARBA00022989"/>
    </source>
</evidence>
<evidence type="ECO:0000313" key="9">
    <source>
        <dbReference type="EMBL" id="KGN72929.1"/>
    </source>
</evidence>
<feature type="transmembrane region" description="Helical" evidence="7">
    <location>
        <begin position="77"/>
        <end position="95"/>
    </location>
</feature>
<evidence type="ECO:0000256" key="7">
    <source>
        <dbReference type="SAM" id="Phobius"/>
    </source>
</evidence>
<evidence type="ECO:0000256" key="2">
    <source>
        <dbReference type="ARBA" id="ARBA00009298"/>
    </source>
</evidence>
<dbReference type="PANTHER" id="PTHR33778:SF1">
    <property type="entry name" value="MAGNESIUM TRANSPORTER YHID-RELATED"/>
    <property type="match status" value="1"/>
</dbReference>
<proteinExistence type="inferred from homology"/>
<dbReference type="Proteomes" id="UP000254156">
    <property type="component" value="Unassembled WGS sequence"/>
</dbReference>
<evidence type="ECO:0000313" key="13">
    <source>
        <dbReference type="Proteomes" id="UP000254156"/>
    </source>
</evidence>
<keyword evidence="6 7" id="KW-0472">Membrane</keyword>
<sequence length="230" mass="24958">MILTTTSTLTLGIALKRILLSLLIGGMIGFERQLKFRSAGLRTFTLICLGATLAMLLSLWMPLMIGDGIFHGDPARMAAQVLSGIGFLGAGAIIHHKGSIQGLTTAASIWVSAIIGMGIGAGLYIPSIIMAVIVLIVLNVDEALDLATNWGGKTRYMELTFKSIENKMPEIRSILAKESIRIVSVDNELKLETSERTYTLHIRVRNSHSENNVVEALSHLSTLMRISITN</sequence>
<accession>A0A0A2G9X3</accession>
<dbReference type="PRINTS" id="PR01837">
    <property type="entry name" value="MGTCSAPBPROT"/>
</dbReference>
<evidence type="ECO:0000313" key="14">
    <source>
        <dbReference type="Proteomes" id="UP000254263"/>
    </source>
</evidence>
<dbReference type="eggNOG" id="COG1285">
    <property type="taxonomic scope" value="Bacteria"/>
</dbReference>
<reference evidence="13 14" key="2">
    <citation type="submission" date="2018-06" db="EMBL/GenBank/DDBJ databases">
        <authorList>
            <consortium name="Pathogen Informatics"/>
            <person name="Doyle S."/>
        </authorList>
    </citation>
    <scope>NUCLEOTIDE SEQUENCE [LARGE SCALE GENOMIC DNA]</scope>
    <source>
        <strain evidence="11 13">NCTC11632</strain>
        <strain evidence="10 14">NCTC13100</strain>
    </source>
</reference>
<feature type="transmembrane region" description="Helical" evidence="7">
    <location>
        <begin position="107"/>
        <end position="138"/>
    </location>
</feature>
<dbReference type="AlphaFoldDB" id="A0A0A2G9X3"/>
<dbReference type="EMBL" id="JRFA01000025">
    <property type="protein sequence ID" value="KGN72929.1"/>
    <property type="molecule type" value="Genomic_DNA"/>
</dbReference>
<keyword evidence="12" id="KW-1185">Reference proteome</keyword>
<protein>
    <submittedName>
        <fullName evidence="10">Putative Mg(2+) transport ATPase</fullName>
    </submittedName>
</protein>
<evidence type="ECO:0000256" key="1">
    <source>
        <dbReference type="ARBA" id="ARBA00004651"/>
    </source>
</evidence>
<gene>
    <name evidence="10" type="primary">sapB</name>
    <name evidence="9" type="ORF">HQ47_08680</name>
    <name evidence="11" type="ORF">NCTC11632_01489</name>
    <name evidence="10" type="ORF">NCTC13100_01310</name>
</gene>
<dbReference type="RefSeq" id="WP_018361148.1">
    <property type="nucleotide sequence ID" value="NZ_JASBZX010000001.1"/>
</dbReference>
<feature type="transmembrane region" description="Helical" evidence="7">
    <location>
        <begin position="12"/>
        <end position="31"/>
    </location>
</feature>
<dbReference type="EMBL" id="UGTI01000001">
    <property type="protein sequence ID" value="SUB78157.1"/>
    <property type="molecule type" value="Genomic_DNA"/>
</dbReference>
<organism evidence="9 12">
    <name type="scientific">Porphyromonas macacae</name>
    <dbReference type="NCBI Taxonomy" id="28115"/>
    <lineage>
        <taxon>Bacteria</taxon>
        <taxon>Pseudomonadati</taxon>
        <taxon>Bacteroidota</taxon>
        <taxon>Bacteroidia</taxon>
        <taxon>Bacteroidales</taxon>
        <taxon>Porphyromonadaceae</taxon>
        <taxon>Porphyromonas</taxon>
    </lineage>
</organism>
<keyword evidence="4 7" id="KW-0812">Transmembrane</keyword>
<keyword evidence="5 7" id="KW-1133">Transmembrane helix</keyword>
<feature type="domain" description="MgtC/SapB/SrpB/YhiD N-terminal" evidence="8">
    <location>
        <begin position="18"/>
        <end position="142"/>
    </location>
</feature>
<comment type="similarity">
    <text evidence="2">Belongs to the MgtC/SapB family.</text>
</comment>
<dbReference type="InterPro" id="IPR049177">
    <property type="entry name" value="MgtC_SapB_SrpB_YhiD_N"/>
</dbReference>
<evidence type="ECO:0000313" key="11">
    <source>
        <dbReference type="EMBL" id="SUB89386.1"/>
    </source>
</evidence>
<dbReference type="Proteomes" id="UP000254263">
    <property type="component" value="Unassembled WGS sequence"/>
</dbReference>
<evidence type="ECO:0000313" key="12">
    <source>
        <dbReference type="Proteomes" id="UP000030103"/>
    </source>
</evidence>
<dbReference type="PANTHER" id="PTHR33778">
    <property type="entry name" value="PROTEIN MGTC"/>
    <property type="match status" value="1"/>
</dbReference>
<dbReference type="InterPro" id="IPR003416">
    <property type="entry name" value="MgtC/SapB/SrpB/YhiD_fam"/>
</dbReference>
<evidence type="ECO:0000313" key="10">
    <source>
        <dbReference type="EMBL" id="SUB78157.1"/>
    </source>
</evidence>
<evidence type="ECO:0000256" key="6">
    <source>
        <dbReference type="ARBA" id="ARBA00023136"/>
    </source>
</evidence>
<dbReference type="STRING" id="28115.HQ47_08680"/>
<dbReference type="Proteomes" id="UP000030103">
    <property type="component" value="Unassembled WGS sequence"/>
</dbReference>
<feature type="transmembrane region" description="Helical" evidence="7">
    <location>
        <begin position="43"/>
        <end position="65"/>
    </location>
</feature>
<dbReference type="Pfam" id="PF02308">
    <property type="entry name" value="MgtC"/>
    <property type="match status" value="1"/>
</dbReference>